<reference evidence="1 2" key="1">
    <citation type="submission" date="2020-03" db="EMBL/GenBank/DDBJ databases">
        <title>Sequencing the genomes of 1000 actinobacteria strains.</title>
        <authorList>
            <person name="Klenk H.-P."/>
        </authorList>
    </citation>
    <scope>NUCLEOTIDE SEQUENCE [LARGE SCALE GENOMIC DNA]</scope>
    <source>
        <strain evidence="1 2">DSM 45490</strain>
    </source>
</reference>
<protein>
    <submittedName>
        <fullName evidence="1">Putative GIY-YIG superfamily endonuclease</fullName>
    </submittedName>
</protein>
<sequence>MAKVAVPRFSRFSVSGLHSVAHLFPKAQRCGVYILEFGNGERYVGQAVDVVRRFGNHRRIFGDIVVIEFAPCRRAELSDLERRMIQQQRARGYELRNIVHGLGPLGDSDLDPLILPSEQHAWLTDPDVAFLDDGIRAPDDELRRKHRPRYQRLKKHPAFPFAAEILNWYVPTCLPKPAKTERTFWAVSAMPGTNRDASGGRLCTLSANKMETLFLVAGEDRGSRYFGGVANVSARALTERAGDLSALRRQYRHLSFGRPRYESGGGDVLAITFVGVDGCLSVWDIPGAVDAARALNLMLMRKGPTLQWRWHCYDLADWAFASESTLSELWDQHGGYI</sequence>
<dbReference type="AlphaFoldDB" id="A0A7X5VJE0"/>
<dbReference type="SUPFAM" id="SSF82771">
    <property type="entry name" value="GIY-YIG endonuclease"/>
    <property type="match status" value="1"/>
</dbReference>
<evidence type="ECO:0000313" key="1">
    <source>
        <dbReference type="EMBL" id="NIK61477.1"/>
    </source>
</evidence>
<evidence type="ECO:0000313" key="2">
    <source>
        <dbReference type="Proteomes" id="UP000555407"/>
    </source>
</evidence>
<dbReference type="RefSeq" id="WP_167216000.1">
    <property type="nucleotide sequence ID" value="NZ_JAASRO010000001.1"/>
</dbReference>
<name>A0A7X5VJE0_9ACTN</name>
<keyword evidence="1" id="KW-0540">Nuclease</keyword>
<organism evidence="1 2">
    <name type="scientific">Kribbella shirazensis</name>
    <dbReference type="NCBI Taxonomy" id="1105143"/>
    <lineage>
        <taxon>Bacteria</taxon>
        <taxon>Bacillati</taxon>
        <taxon>Actinomycetota</taxon>
        <taxon>Actinomycetes</taxon>
        <taxon>Propionibacteriales</taxon>
        <taxon>Kribbellaceae</taxon>
        <taxon>Kribbella</taxon>
    </lineage>
</organism>
<keyword evidence="2" id="KW-1185">Reference proteome</keyword>
<gene>
    <name evidence="1" type="ORF">BJY22_007194</name>
</gene>
<keyword evidence="1" id="KW-0378">Hydrolase</keyword>
<proteinExistence type="predicted"/>
<accession>A0A7X5VJE0</accession>
<keyword evidence="1" id="KW-0255">Endonuclease</keyword>
<dbReference type="GO" id="GO:0004519">
    <property type="term" value="F:endonuclease activity"/>
    <property type="evidence" value="ECO:0007669"/>
    <property type="project" value="UniProtKB-KW"/>
</dbReference>
<comment type="caution">
    <text evidence="1">The sequence shown here is derived from an EMBL/GenBank/DDBJ whole genome shotgun (WGS) entry which is preliminary data.</text>
</comment>
<dbReference type="EMBL" id="JAASRO010000001">
    <property type="protein sequence ID" value="NIK61477.1"/>
    <property type="molecule type" value="Genomic_DNA"/>
</dbReference>
<dbReference type="CDD" id="cd00719">
    <property type="entry name" value="GIY-YIG_SF"/>
    <property type="match status" value="1"/>
</dbReference>
<dbReference type="Proteomes" id="UP000555407">
    <property type="component" value="Unassembled WGS sequence"/>
</dbReference>
<dbReference type="InterPro" id="IPR035901">
    <property type="entry name" value="GIY-YIG_endonuc_sf"/>
</dbReference>